<evidence type="ECO:0000313" key="1">
    <source>
        <dbReference type="EMBL" id="MFM9327548.1"/>
    </source>
</evidence>
<organism evidence="1 2">
    <name type="scientific">Paenibacillus mesotrionivorans</name>
    <dbReference type="NCBI Taxonomy" id="3160968"/>
    <lineage>
        <taxon>Bacteria</taxon>
        <taxon>Bacillati</taxon>
        <taxon>Bacillota</taxon>
        <taxon>Bacilli</taxon>
        <taxon>Bacillales</taxon>
        <taxon>Paenibacillaceae</taxon>
        <taxon>Paenibacillus</taxon>
    </lineage>
</organism>
<dbReference type="Proteomes" id="UP001631969">
    <property type="component" value="Unassembled WGS sequence"/>
</dbReference>
<reference evidence="1" key="1">
    <citation type="submission" date="2024-12" db="EMBL/GenBank/DDBJ databases">
        <authorList>
            <person name="Wu N."/>
        </authorList>
    </citation>
    <scope>NUCLEOTIDE SEQUENCE</scope>
    <source>
        <strain evidence="1">P15</strain>
    </source>
</reference>
<keyword evidence="2" id="KW-1185">Reference proteome</keyword>
<accession>A0ACC7NSH4</accession>
<gene>
    <name evidence="1" type="ORF">ACI1P1_04455</name>
</gene>
<dbReference type="EMBL" id="JBJURJ010000002">
    <property type="protein sequence ID" value="MFM9327548.1"/>
    <property type="molecule type" value="Genomic_DNA"/>
</dbReference>
<proteinExistence type="predicted"/>
<evidence type="ECO:0000313" key="2">
    <source>
        <dbReference type="Proteomes" id="UP001631969"/>
    </source>
</evidence>
<comment type="caution">
    <text evidence="1">The sequence shown here is derived from an EMBL/GenBank/DDBJ whole genome shotgun (WGS) entry which is preliminary data.</text>
</comment>
<sequence length="194" mass="21928">MKEKPYHHGNLRNDLIEAGIQLINEEGLKSFSLRKVAARCQVSHTAPYSHFKDVDALISAMGDYVTGQFMHKLLSAVQGKEETPGVLAFLGQAYIDFFVEHPQYFQFLFYYSGLTINLDQAQPEDYPPFALFRSTAFCMFRRWGLPEEAHPSHLIASWSMVHGIAALSATSGIKYSGSWTDIFIETLTKKEKPS</sequence>
<name>A0ACC7NSH4_9BACL</name>
<protein>
    <submittedName>
        <fullName evidence="1">TetR/AcrR family transcriptional regulator</fullName>
    </submittedName>
</protein>